<dbReference type="CDD" id="cd06233">
    <property type="entry name" value="M14-like"/>
    <property type="match status" value="1"/>
</dbReference>
<evidence type="ECO:0008006" key="3">
    <source>
        <dbReference type="Google" id="ProtNLM"/>
    </source>
</evidence>
<accession>A0A6J5GR25</accession>
<reference evidence="1 2" key="1">
    <citation type="submission" date="2020-04" db="EMBL/GenBank/DDBJ databases">
        <authorList>
            <person name="De Canck E."/>
        </authorList>
    </citation>
    <scope>NUCLEOTIDE SEQUENCE [LARGE SCALE GENOMIC DNA]</scope>
    <source>
        <strain evidence="1 2">LMG 28688</strain>
    </source>
</reference>
<name>A0A6J5GR25_9BURK</name>
<keyword evidence="2" id="KW-1185">Reference proteome</keyword>
<dbReference type="Proteomes" id="UP000494119">
    <property type="component" value="Unassembled WGS sequence"/>
</dbReference>
<evidence type="ECO:0000313" key="1">
    <source>
        <dbReference type="EMBL" id="CAB3805479.1"/>
    </source>
</evidence>
<evidence type="ECO:0000313" key="2">
    <source>
        <dbReference type="Proteomes" id="UP000494119"/>
    </source>
</evidence>
<proteinExistence type="predicted"/>
<dbReference type="SUPFAM" id="SSF53187">
    <property type="entry name" value="Zn-dependent exopeptidases"/>
    <property type="match status" value="1"/>
</dbReference>
<sequence>MAQQNISKLFSSSYAEAREKFLGAASRRGLSVDSYELPLRGADGERLATDVVLDGPSDASNLLIVISGCHGVEGYCGSAIQTGLLELDPGAKAPFDARSAAVLHVHAVNPYGFSHTRRATQENVDLNRNFVDFSTTLPDNAGYAEIHDLLLPRDWPPQNANEILLNAYRERVGVRGFQRAVALGQYAFEDGLHFGGVAPTWSNSTFRSILRKYAVGSRHIGSIDIHTGLGPYGVGERIFAAPDNPVTLARSRQWWGDNMTSVATGTSVSIPLSGPIQAALSEECPDAAQTNVCLEFGTYAMDEVVHAMRAEHWLHRYGCTDNAKRNTIKAALKRAFYPEHDDWKLAVWVQGREVYLQALNGLQRGLLPELGNHEPLARGAVEQNNIGDLR</sequence>
<dbReference type="RefSeq" id="WP_129563944.1">
    <property type="nucleotide sequence ID" value="NZ_CADIKL010000046.1"/>
</dbReference>
<dbReference type="Pfam" id="PF10994">
    <property type="entry name" value="DUF2817"/>
    <property type="match status" value="1"/>
</dbReference>
<dbReference type="Gene3D" id="3.40.630.10">
    <property type="entry name" value="Zn peptidases"/>
    <property type="match status" value="1"/>
</dbReference>
<dbReference type="InterPro" id="IPR021259">
    <property type="entry name" value="DUF2817"/>
</dbReference>
<organism evidence="1 2">
    <name type="scientific">Paraburkholderia caffeinitolerans</name>
    <dbReference type="NCBI Taxonomy" id="1723730"/>
    <lineage>
        <taxon>Bacteria</taxon>
        <taxon>Pseudomonadati</taxon>
        <taxon>Pseudomonadota</taxon>
        <taxon>Betaproteobacteria</taxon>
        <taxon>Burkholderiales</taxon>
        <taxon>Burkholderiaceae</taxon>
        <taxon>Paraburkholderia</taxon>
    </lineage>
</organism>
<protein>
    <recommendedName>
        <fullName evidence="3">DUF2817 domain-containing protein</fullName>
    </recommendedName>
</protein>
<dbReference type="AlphaFoldDB" id="A0A6J5GR25"/>
<dbReference type="EMBL" id="CADIKL010000046">
    <property type="protein sequence ID" value="CAB3805479.1"/>
    <property type="molecule type" value="Genomic_DNA"/>
</dbReference>
<gene>
    <name evidence="1" type="ORF">LMG28688_06185</name>
</gene>